<dbReference type="PANTHER" id="PTHR31118">
    <property type="entry name" value="CYCLASE-LIKE PROTEIN 2"/>
    <property type="match status" value="1"/>
</dbReference>
<keyword evidence="4" id="KW-1185">Reference proteome</keyword>
<sequence>MTQLRAVFLLGTIVCVFPFAHAYKFVDLSHPLSPSTLYWPGVPTFNRTRVMGGTNENNVWIEVGVFSSGEHGGTHIDVPRHFIRDGYDLKDFPLERTVAEGVMVDCSDEAAANYDYAVTVEKLTQWEEEHGRIPDEAAVLLNFGYASKFSDHNAYLNTQDPSDASTFHFPFISADAAQWLVDNRKLKMIGMDVPSPDAPISSTYPTHLIFLPKNILIMENVNIPDSLPPRDFRVHSSPLKIEDGTGAQTRIYAMLYEKMDGGSARLCMQSSVLFVASLVVASAVVDILTGGRIRG</sequence>
<evidence type="ECO:0000256" key="2">
    <source>
        <dbReference type="SAM" id="SignalP"/>
    </source>
</evidence>
<dbReference type="Proteomes" id="UP000735302">
    <property type="component" value="Unassembled WGS sequence"/>
</dbReference>
<dbReference type="AlphaFoldDB" id="A0AAV4A3K6"/>
<dbReference type="PANTHER" id="PTHR31118:SF12">
    <property type="entry name" value="CYCLASE-LIKE PROTEIN 2"/>
    <property type="match status" value="1"/>
</dbReference>
<gene>
    <name evidence="3" type="ORF">PoB_002844500</name>
</gene>
<dbReference type="InterPro" id="IPR007325">
    <property type="entry name" value="KFase/CYL"/>
</dbReference>
<keyword evidence="2" id="KW-0732">Signal</keyword>
<evidence type="ECO:0000313" key="4">
    <source>
        <dbReference type="Proteomes" id="UP000735302"/>
    </source>
</evidence>
<accession>A0AAV4A3K6</accession>
<comment type="caution">
    <text evidence="3">The sequence shown here is derived from an EMBL/GenBank/DDBJ whole genome shotgun (WGS) entry which is preliminary data.</text>
</comment>
<dbReference type="EMBL" id="BLXT01003551">
    <property type="protein sequence ID" value="GFO01940.1"/>
    <property type="molecule type" value="Genomic_DNA"/>
</dbReference>
<dbReference type="Gene3D" id="3.50.30.50">
    <property type="entry name" value="Putative cyclase"/>
    <property type="match status" value="1"/>
</dbReference>
<feature type="signal peptide" evidence="2">
    <location>
        <begin position="1"/>
        <end position="22"/>
    </location>
</feature>
<dbReference type="InterPro" id="IPR037175">
    <property type="entry name" value="KFase_sf"/>
</dbReference>
<comment type="similarity">
    <text evidence="1">Belongs to the Cyclase 1 superfamily.</text>
</comment>
<dbReference type="GO" id="GO:0004061">
    <property type="term" value="F:arylformamidase activity"/>
    <property type="evidence" value="ECO:0007669"/>
    <property type="project" value="InterPro"/>
</dbReference>
<proteinExistence type="inferred from homology"/>
<name>A0AAV4A3K6_9GAST</name>
<dbReference type="SUPFAM" id="SSF102198">
    <property type="entry name" value="Putative cyclase"/>
    <property type="match status" value="1"/>
</dbReference>
<dbReference type="Pfam" id="PF04199">
    <property type="entry name" value="Cyclase"/>
    <property type="match status" value="1"/>
</dbReference>
<dbReference type="GO" id="GO:0019441">
    <property type="term" value="P:L-tryptophan catabolic process to kynurenine"/>
    <property type="evidence" value="ECO:0007669"/>
    <property type="project" value="InterPro"/>
</dbReference>
<feature type="chain" id="PRO_5043943547" evidence="2">
    <location>
        <begin position="23"/>
        <end position="295"/>
    </location>
</feature>
<evidence type="ECO:0000256" key="1">
    <source>
        <dbReference type="ARBA" id="ARBA00007865"/>
    </source>
</evidence>
<protein>
    <submittedName>
        <fullName evidence="3">Kynurenine formamidase</fullName>
    </submittedName>
</protein>
<reference evidence="3 4" key="1">
    <citation type="journal article" date="2021" name="Elife">
        <title>Chloroplast acquisition without the gene transfer in kleptoplastic sea slugs, Plakobranchus ocellatus.</title>
        <authorList>
            <person name="Maeda T."/>
            <person name="Takahashi S."/>
            <person name="Yoshida T."/>
            <person name="Shimamura S."/>
            <person name="Takaki Y."/>
            <person name="Nagai Y."/>
            <person name="Toyoda A."/>
            <person name="Suzuki Y."/>
            <person name="Arimoto A."/>
            <person name="Ishii H."/>
            <person name="Satoh N."/>
            <person name="Nishiyama T."/>
            <person name="Hasebe M."/>
            <person name="Maruyama T."/>
            <person name="Minagawa J."/>
            <person name="Obokata J."/>
            <person name="Shigenobu S."/>
        </authorList>
    </citation>
    <scope>NUCLEOTIDE SEQUENCE [LARGE SCALE GENOMIC DNA]</scope>
</reference>
<evidence type="ECO:0000313" key="3">
    <source>
        <dbReference type="EMBL" id="GFO01940.1"/>
    </source>
</evidence>
<organism evidence="3 4">
    <name type="scientific">Plakobranchus ocellatus</name>
    <dbReference type="NCBI Taxonomy" id="259542"/>
    <lineage>
        <taxon>Eukaryota</taxon>
        <taxon>Metazoa</taxon>
        <taxon>Spiralia</taxon>
        <taxon>Lophotrochozoa</taxon>
        <taxon>Mollusca</taxon>
        <taxon>Gastropoda</taxon>
        <taxon>Heterobranchia</taxon>
        <taxon>Euthyneura</taxon>
        <taxon>Panpulmonata</taxon>
        <taxon>Sacoglossa</taxon>
        <taxon>Placobranchoidea</taxon>
        <taxon>Plakobranchidae</taxon>
        <taxon>Plakobranchus</taxon>
    </lineage>
</organism>